<comment type="caution">
    <text evidence="1">The sequence shown here is derived from an EMBL/GenBank/DDBJ whole genome shotgun (WGS) entry which is preliminary data.</text>
</comment>
<evidence type="ECO:0000313" key="2">
    <source>
        <dbReference type="Proteomes" id="UP000233399"/>
    </source>
</evidence>
<proteinExistence type="predicted"/>
<name>A0A2N1ITC4_9PSED</name>
<dbReference type="AlphaFoldDB" id="A0A2N1ITC4"/>
<reference evidence="1 2" key="1">
    <citation type="submission" date="2017-12" db="EMBL/GenBank/DDBJ databases">
        <title>Isolation and characterization of an aerobic denitrifying Pseudomonas monteilii CY06 from aquaculture ponds.</title>
        <authorList>
            <person name="Ma Q."/>
            <person name="Cai Y."/>
            <person name="He Z."/>
        </authorList>
    </citation>
    <scope>NUCLEOTIDE SEQUENCE [LARGE SCALE GENOMIC DNA]</scope>
    <source>
        <strain evidence="1 2">CY06</strain>
    </source>
</reference>
<dbReference type="EMBL" id="PJCG01000013">
    <property type="protein sequence ID" value="PKI23975.1"/>
    <property type="molecule type" value="Genomic_DNA"/>
</dbReference>
<sequence length="65" mass="7232">MEITLSQRGKEAPKAGKLPTTCDKLCRMIMIVKCETKLLLRVAVPRGHAPRYASSLHAAPHPRPR</sequence>
<gene>
    <name evidence="1" type="ORF">CXB65_10705</name>
</gene>
<organism evidence="1 2">
    <name type="scientific">Pseudomonas monteilii</name>
    <dbReference type="NCBI Taxonomy" id="76759"/>
    <lineage>
        <taxon>Bacteria</taxon>
        <taxon>Pseudomonadati</taxon>
        <taxon>Pseudomonadota</taxon>
        <taxon>Gammaproteobacteria</taxon>
        <taxon>Pseudomonadales</taxon>
        <taxon>Pseudomonadaceae</taxon>
        <taxon>Pseudomonas</taxon>
    </lineage>
</organism>
<dbReference type="Proteomes" id="UP000233399">
    <property type="component" value="Unassembled WGS sequence"/>
</dbReference>
<evidence type="ECO:0000313" key="1">
    <source>
        <dbReference type="EMBL" id="PKI23975.1"/>
    </source>
</evidence>
<protein>
    <submittedName>
        <fullName evidence="1">Uncharacterized protein</fullName>
    </submittedName>
</protein>
<accession>A0A2N1ITC4</accession>